<keyword evidence="7" id="KW-0418">Kinase</keyword>
<keyword evidence="2" id="KW-0813">Transport</keyword>
<dbReference type="GO" id="GO:0008982">
    <property type="term" value="F:protein-N(PI)-phosphohistidine-sugar phosphotransferase activity"/>
    <property type="evidence" value="ECO:0007669"/>
    <property type="project" value="InterPro"/>
</dbReference>
<proteinExistence type="predicted"/>
<dbReference type="AlphaFoldDB" id="A0A841C9S6"/>
<dbReference type="InterPro" id="IPR036667">
    <property type="entry name" value="PTS_IIB_sorbose-sp_sf"/>
</dbReference>
<dbReference type="Proteomes" id="UP000562464">
    <property type="component" value="Unassembled WGS sequence"/>
</dbReference>
<evidence type="ECO:0000256" key="6">
    <source>
        <dbReference type="ARBA" id="ARBA00022683"/>
    </source>
</evidence>
<evidence type="ECO:0000313" key="10">
    <source>
        <dbReference type="Proteomes" id="UP000562464"/>
    </source>
</evidence>
<protein>
    <submittedName>
        <fullName evidence="9">PTS system mannose-specific IIB component</fullName>
    </submittedName>
</protein>
<dbReference type="GO" id="GO:0009401">
    <property type="term" value="P:phosphoenolpyruvate-dependent sugar phosphotransferase system"/>
    <property type="evidence" value="ECO:0007669"/>
    <property type="project" value="UniProtKB-KW"/>
</dbReference>
<reference evidence="9 10" key="1">
    <citation type="submission" date="2020-08" db="EMBL/GenBank/DDBJ databases">
        <title>Genomic Encyclopedia of Type Strains, Phase IV (KMG-IV): sequencing the most valuable type-strain genomes for metagenomic binning, comparative biology and taxonomic classification.</title>
        <authorList>
            <person name="Goeker M."/>
        </authorList>
    </citation>
    <scope>NUCLEOTIDE SEQUENCE [LARGE SCALE GENOMIC DNA]</scope>
    <source>
        <strain evidence="9 10">DSM 14925</strain>
    </source>
</reference>
<dbReference type="PROSITE" id="PS51101">
    <property type="entry name" value="PTS_EIIB_TYPE_4"/>
    <property type="match status" value="1"/>
</dbReference>
<dbReference type="GO" id="GO:0005737">
    <property type="term" value="C:cytoplasm"/>
    <property type="evidence" value="ECO:0007669"/>
    <property type="project" value="UniProtKB-SubCell"/>
</dbReference>
<evidence type="ECO:0000256" key="4">
    <source>
        <dbReference type="ARBA" id="ARBA00022597"/>
    </source>
</evidence>
<accession>A0A841C9S6</accession>
<evidence type="ECO:0000256" key="5">
    <source>
        <dbReference type="ARBA" id="ARBA00022679"/>
    </source>
</evidence>
<keyword evidence="5" id="KW-0808">Transferase</keyword>
<name>A0A841C9S6_9LACT</name>
<organism evidence="9 10">
    <name type="scientific">Lactovum miscens</name>
    <dbReference type="NCBI Taxonomy" id="190387"/>
    <lineage>
        <taxon>Bacteria</taxon>
        <taxon>Bacillati</taxon>
        <taxon>Bacillota</taxon>
        <taxon>Bacilli</taxon>
        <taxon>Lactobacillales</taxon>
        <taxon>Streptococcaceae</taxon>
        <taxon>Lactovum</taxon>
    </lineage>
</organism>
<keyword evidence="4" id="KW-0762">Sugar transport</keyword>
<keyword evidence="6" id="KW-0598">Phosphotransferase system</keyword>
<dbReference type="GO" id="GO:0016301">
    <property type="term" value="F:kinase activity"/>
    <property type="evidence" value="ECO:0007669"/>
    <property type="project" value="UniProtKB-KW"/>
</dbReference>
<sequence length="163" mass="17939">MGKINLLRVDDRLIHGQVMTKWSKGMGTNAIYVVDNDTAADDFMKDIYISTNSSSGLKIGVFSTTEAIEEWEKNQFGSDNVILLFKTIKAAKEVIDHGIPAVALNIGGIAKKTNATFVINTVGLTREDGELLKQLHEEKNIEVTFQTVPDTKKVSLEEALKAL</sequence>
<gene>
    <name evidence="9" type="ORF">HNQ37_000830</name>
</gene>
<evidence type="ECO:0000256" key="3">
    <source>
        <dbReference type="ARBA" id="ARBA00022490"/>
    </source>
</evidence>
<feature type="domain" description="PTS EIIB type-4" evidence="8">
    <location>
        <begin position="1"/>
        <end position="163"/>
    </location>
</feature>
<evidence type="ECO:0000313" key="9">
    <source>
        <dbReference type="EMBL" id="MBB5887940.1"/>
    </source>
</evidence>
<comment type="subcellular location">
    <subcellularLocation>
        <location evidence="1">Cytoplasm</location>
    </subcellularLocation>
</comment>
<comment type="caution">
    <text evidence="9">The sequence shown here is derived from an EMBL/GenBank/DDBJ whole genome shotgun (WGS) entry which is preliminary data.</text>
</comment>
<dbReference type="EMBL" id="JACHHV010000011">
    <property type="protein sequence ID" value="MBB5887940.1"/>
    <property type="molecule type" value="Genomic_DNA"/>
</dbReference>
<dbReference type="Gene3D" id="3.40.35.10">
    <property type="entry name" value="Phosphotransferase system, sorbose subfamily IIB component"/>
    <property type="match status" value="1"/>
</dbReference>
<keyword evidence="3" id="KW-0963">Cytoplasm</keyword>
<dbReference type="SUPFAM" id="SSF52728">
    <property type="entry name" value="PTS IIb component"/>
    <property type="match status" value="1"/>
</dbReference>
<keyword evidence="10" id="KW-1185">Reference proteome</keyword>
<dbReference type="InterPro" id="IPR004720">
    <property type="entry name" value="PTS_IIB_sorbose-sp"/>
</dbReference>
<evidence type="ECO:0000256" key="1">
    <source>
        <dbReference type="ARBA" id="ARBA00004496"/>
    </source>
</evidence>
<evidence type="ECO:0000256" key="7">
    <source>
        <dbReference type="ARBA" id="ARBA00022777"/>
    </source>
</evidence>
<evidence type="ECO:0000256" key="2">
    <source>
        <dbReference type="ARBA" id="ARBA00022448"/>
    </source>
</evidence>
<dbReference type="Pfam" id="PF03830">
    <property type="entry name" value="PTSIIB_sorb"/>
    <property type="match status" value="1"/>
</dbReference>
<dbReference type="RefSeq" id="WP_183539550.1">
    <property type="nucleotide sequence ID" value="NZ_JACHHV010000011.1"/>
</dbReference>
<evidence type="ECO:0000259" key="8">
    <source>
        <dbReference type="PROSITE" id="PS51101"/>
    </source>
</evidence>